<comment type="catalytic activity">
    <reaction evidence="8">
        <text>ATP + H2O = ADP + phosphate + H(+)</text>
        <dbReference type="Rhea" id="RHEA:13065"/>
        <dbReference type="ChEBI" id="CHEBI:15377"/>
        <dbReference type="ChEBI" id="CHEBI:15378"/>
        <dbReference type="ChEBI" id="CHEBI:30616"/>
        <dbReference type="ChEBI" id="CHEBI:43474"/>
        <dbReference type="ChEBI" id="CHEBI:456216"/>
        <dbReference type="EC" id="5.6.2.4"/>
    </reaction>
</comment>
<dbReference type="PANTHER" id="PTHR11070:SF30">
    <property type="entry name" value="F-BOX DNA HELICASE 1"/>
    <property type="match status" value="1"/>
</dbReference>
<dbReference type="RefSeq" id="WP_086069304.1">
    <property type="nucleotide sequence ID" value="NZ_KY623659.1"/>
</dbReference>
<evidence type="ECO:0000256" key="4">
    <source>
        <dbReference type="ARBA" id="ARBA00022840"/>
    </source>
</evidence>
<dbReference type="InterPro" id="IPR014016">
    <property type="entry name" value="UvrD-like_ATP-bd"/>
</dbReference>
<dbReference type="GO" id="GO:0016887">
    <property type="term" value="F:ATP hydrolysis activity"/>
    <property type="evidence" value="ECO:0007669"/>
    <property type="project" value="RHEA"/>
</dbReference>
<dbReference type="EMBL" id="KY623659">
    <property type="protein sequence ID" value="ASD48427.1"/>
    <property type="molecule type" value="Genomic_DNA"/>
</dbReference>
<dbReference type="InterPro" id="IPR014017">
    <property type="entry name" value="DNA_helicase_UvrD-like_C"/>
</dbReference>
<keyword evidence="1 9" id="KW-0547">Nucleotide-binding</keyword>
<keyword evidence="2 9" id="KW-0378">Hydrolase</keyword>
<proteinExistence type="predicted"/>
<dbReference type="GO" id="GO:0003677">
    <property type="term" value="F:DNA binding"/>
    <property type="evidence" value="ECO:0007669"/>
    <property type="project" value="InterPro"/>
</dbReference>
<dbReference type="InterPro" id="IPR000212">
    <property type="entry name" value="DNA_helicase_UvrD/REP"/>
</dbReference>
<dbReference type="EC" id="5.6.2.4" evidence="7"/>
<evidence type="ECO:0000256" key="9">
    <source>
        <dbReference type="PROSITE-ProRule" id="PRU00560"/>
    </source>
</evidence>
<accession>A0A1Z3MKX6</accession>
<evidence type="ECO:0000313" key="11">
    <source>
        <dbReference type="EMBL" id="ASD48427.1"/>
    </source>
</evidence>
<dbReference type="SUPFAM" id="SSF52540">
    <property type="entry name" value="P-loop containing nucleoside triphosphate hydrolases"/>
    <property type="match status" value="1"/>
</dbReference>
<dbReference type="Pfam" id="PF13361">
    <property type="entry name" value="UvrD_C"/>
    <property type="match status" value="1"/>
</dbReference>
<evidence type="ECO:0000256" key="3">
    <source>
        <dbReference type="ARBA" id="ARBA00022806"/>
    </source>
</evidence>
<organism evidence="11">
    <name type="scientific">Alcaligenes faecalis</name>
    <dbReference type="NCBI Taxonomy" id="511"/>
    <lineage>
        <taxon>Bacteria</taxon>
        <taxon>Pseudomonadati</taxon>
        <taxon>Pseudomonadota</taxon>
        <taxon>Betaproteobacteria</taxon>
        <taxon>Burkholderiales</taxon>
        <taxon>Alcaligenaceae</taxon>
        <taxon>Alcaligenes</taxon>
    </lineage>
</organism>
<evidence type="ECO:0000256" key="6">
    <source>
        <dbReference type="ARBA" id="ARBA00034617"/>
    </source>
</evidence>
<evidence type="ECO:0000256" key="8">
    <source>
        <dbReference type="ARBA" id="ARBA00048988"/>
    </source>
</evidence>
<dbReference type="GO" id="GO:0031297">
    <property type="term" value="P:replication fork processing"/>
    <property type="evidence" value="ECO:0007669"/>
    <property type="project" value="TreeGrafter"/>
</dbReference>
<reference evidence="11" key="1">
    <citation type="submission" date="2017-02" db="EMBL/GenBank/DDBJ databases">
        <title>Emergence of VIM metallo-beta-lactamase producing Alcaligenes faecalis in GAZA, Palestine.</title>
        <authorList>
            <person name="Al Laham N."/>
            <person name="Chavda K."/>
            <person name="Cienfuegos V."/>
            <person name="Kreiswirth B."/>
            <person name="Chen L."/>
        </authorList>
    </citation>
    <scope>NUCLEOTIDE SEQUENCE</scope>
    <source>
        <strain evidence="11">GZAF1</strain>
        <plasmid evidence="11">pGZAF1_VIM</plasmid>
    </source>
</reference>
<dbReference type="GO" id="GO:0000724">
    <property type="term" value="P:double-strand break repair via homologous recombination"/>
    <property type="evidence" value="ECO:0007669"/>
    <property type="project" value="TreeGrafter"/>
</dbReference>
<keyword evidence="5" id="KW-0413">Isomerase</keyword>
<dbReference type="Gene3D" id="3.40.50.300">
    <property type="entry name" value="P-loop containing nucleotide triphosphate hydrolases"/>
    <property type="match status" value="2"/>
</dbReference>
<feature type="domain" description="UvrD-like helicase ATP-binding" evidence="10">
    <location>
        <begin position="7"/>
        <end position="262"/>
    </location>
</feature>
<keyword evidence="3 9" id="KW-0347">Helicase</keyword>
<sequence length="493" mass="55625">MSKKLLPPDTPEQALITNFKGQKLVVRAYAGTGKTTTLEKFALSNPNTRMLYLAFQRSVAEEGKARFPKNVVCRTSHQIAYAAVGKNYRHKQKGAIPLEEVARVIGERNWKVIKDIISTLNAYMTSSDKYILTGHTPNEEAPRVLSAPELKYKGHLVEIAELLWQKMIDPEDPFTMTHDGYLKLYQLSEPDLALRYGCILFDEAQDANPVTTALVIRQRCQLIFVGDPHQQIYRFRGANNALEIPDMSDATHLKLTNSFRFGQEVALVANAILSLKEESTPLIGRGMQDAIYVTMPEQVGHIAILHRTVMGTIQSAMEAAAKGQKVYWLGGHKSYQVENVLDVYWLNQGKCENVKNKRLLAMCNGQFSNYVQMAKDTGDHEMRRALQLIKDPRLLKHLQALSDLTVEDEKDADITVSTVHKAKGLEWENVILSNDFPDLFALQDKSDVWCDEVNLLYVAVTRAMKRLAVNEIVEMVLRKTLLDQQHTVSTTPA</sequence>
<dbReference type="InterPro" id="IPR027417">
    <property type="entry name" value="P-loop_NTPase"/>
</dbReference>
<geneLocation type="plasmid" evidence="11">
    <name>pGZAF1_VIM</name>
</geneLocation>
<evidence type="ECO:0000256" key="1">
    <source>
        <dbReference type="ARBA" id="ARBA00022741"/>
    </source>
</evidence>
<keyword evidence="4 9" id="KW-0067">ATP-binding</keyword>
<keyword evidence="11" id="KW-0614">Plasmid</keyword>
<feature type="binding site" evidence="9">
    <location>
        <begin position="28"/>
        <end position="35"/>
    </location>
    <ligand>
        <name>ATP</name>
        <dbReference type="ChEBI" id="CHEBI:30616"/>
    </ligand>
</feature>
<evidence type="ECO:0000259" key="10">
    <source>
        <dbReference type="PROSITE" id="PS51198"/>
    </source>
</evidence>
<dbReference type="Pfam" id="PF00580">
    <property type="entry name" value="UvrD-helicase"/>
    <property type="match status" value="1"/>
</dbReference>
<dbReference type="GO" id="GO:0005524">
    <property type="term" value="F:ATP binding"/>
    <property type="evidence" value="ECO:0007669"/>
    <property type="project" value="UniProtKB-UniRule"/>
</dbReference>
<evidence type="ECO:0000256" key="5">
    <source>
        <dbReference type="ARBA" id="ARBA00023235"/>
    </source>
</evidence>
<evidence type="ECO:0000256" key="7">
    <source>
        <dbReference type="ARBA" id="ARBA00034808"/>
    </source>
</evidence>
<name>A0A1Z3MKX6_ALCFA</name>
<dbReference type="PROSITE" id="PS51198">
    <property type="entry name" value="UVRD_HELICASE_ATP_BIND"/>
    <property type="match status" value="1"/>
</dbReference>
<dbReference type="AlphaFoldDB" id="A0A1Z3MKX6"/>
<dbReference type="PANTHER" id="PTHR11070">
    <property type="entry name" value="UVRD / RECB / PCRA DNA HELICASE FAMILY MEMBER"/>
    <property type="match status" value="1"/>
</dbReference>
<dbReference type="GO" id="GO:0043138">
    <property type="term" value="F:3'-5' DNA helicase activity"/>
    <property type="evidence" value="ECO:0007669"/>
    <property type="project" value="UniProtKB-EC"/>
</dbReference>
<evidence type="ECO:0000256" key="2">
    <source>
        <dbReference type="ARBA" id="ARBA00022801"/>
    </source>
</evidence>
<protein>
    <recommendedName>
        <fullName evidence="7">DNA 3'-5' helicase</fullName>
        <ecNumber evidence="7">5.6.2.4</ecNumber>
    </recommendedName>
</protein>
<comment type="catalytic activity">
    <reaction evidence="6">
        <text>Couples ATP hydrolysis with the unwinding of duplex DNA by translocating in the 3'-5' direction.</text>
        <dbReference type="EC" id="5.6.2.4"/>
    </reaction>
</comment>